<feature type="region of interest" description="Disordered" evidence="1">
    <location>
        <begin position="185"/>
        <end position="222"/>
    </location>
</feature>
<keyword evidence="3" id="KW-1185">Reference proteome</keyword>
<evidence type="ECO:0000313" key="2">
    <source>
        <dbReference type="EMBL" id="KAG0480160.1"/>
    </source>
</evidence>
<gene>
    <name evidence="2" type="ORF">HPP92_011018</name>
</gene>
<evidence type="ECO:0000313" key="3">
    <source>
        <dbReference type="Proteomes" id="UP000636800"/>
    </source>
</evidence>
<dbReference type="OrthoDB" id="10251809at2759"/>
<dbReference type="Proteomes" id="UP000636800">
    <property type="component" value="Chromosome 5"/>
</dbReference>
<organism evidence="2 3">
    <name type="scientific">Vanilla planifolia</name>
    <name type="common">Vanilla</name>
    <dbReference type="NCBI Taxonomy" id="51239"/>
    <lineage>
        <taxon>Eukaryota</taxon>
        <taxon>Viridiplantae</taxon>
        <taxon>Streptophyta</taxon>
        <taxon>Embryophyta</taxon>
        <taxon>Tracheophyta</taxon>
        <taxon>Spermatophyta</taxon>
        <taxon>Magnoliopsida</taxon>
        <taxon>Liliopsida</taxon>
        <taxon>Asparagales</taxon>
        <taxon>Orchidaceae</taxon>
        <taxon>Vanilloideae</taxon>
        <taxon>Vanilleae</taxon>
        <taxon>Vanilla</taxon>
    </lineage>
</organism>
<reference evidence="2 3" key="1">
    <citation type="journal article" date="2020" name="Nat. Food">
        <title>A phased Vanilla planifolia genome enables genetic improvement of flavour and production.</title>
        <authorList>
            <person name="Hasing T."/>
            <person name="Tang H."/>
            <person name="Brym M."/>
            <person name="Khazi F."/>
            <person name="Huang T."/>
            <person name="Chambers A.H."/>
        </authorList>
    </citation>
    <scope>NUCLEOTIDE SEQUENCE [LARGE SCALE GENOMIC DNA]</scope>
    <source>
        <tissue evidence="2">Leaf</tissue>
    </source>
</reference>
<accession>A0A835V1D9</accession>
<dbReference type="EMBL" id="JADCNL010000005">
    <property type="protein sequence ID" value="KAG0480160.1"/>
    <property type="molecule type" value="Genomic_DNA"/>
</dbReference>
<sequence length="276" mass="27615">MRQKQRSKRQTALPEFYVRILMNYRYYTKRNCQGISIGGRGSSTGLPAGFDGGIGITGERIFGAGGGNCQTGTLGTAGVGRFGTLAGASGTVGAGGGNGLTGDMGRCGTPGFGAGAFGETGFGKTGTPYSGAGGTTTAGIGDNRNGAAFGFSHLGNFGSGGHAGNVRSGTCGSGGHAGNVRSGTCGSGGRAGSVRSGRCNRGGSAVVGRSGQEGSGGNSGRVGKLGLGGRIWMTGEPTSRRRRAACEGVAKWAPVRMIAMRRTETSEAICRWFLEC</sequence>
<comment type="caution">
    <text evidence="2">The sequence shown here is derived from an EMBL/GenBank/DDBJ whole genome shotgun (WGS) entry which is preliminary data.</text>
</comment>
<feature type="compositionally biased region" description="Gly residues" evidence="1">
    <location>
        <begin position="211"/>
        <end position="222"/>
    </location>
</feature>
<proteinExistence type="predicted"/>
<name>A0A835V1D9_VANPL</name>
<dbReference type="AlphaFoldDB" id="A0A835V1D9"/>
<protein>
    <submittedName>
        <fullName evidence="2">Uncharacterized protein</fullName>
    </submittedName>
</protein>
<evidence type="ECO:0000256" key="1">
    <source>
        <dbReference type="SAM" id="MobiDB-lite"/>
    </source>
</evidence>